<gene>
    <name evidence="15" type="ORF">PRZ48_009789</name>
</gene>
<keyword evidence="5" id="KW-0931">ER-Golgi transport</keyword>
<keyword evidence="4" id="KW-0256">Endoplasmic reticulum</keyword>
<evidence type="ECO:0000256" key="3">
    <source>
        <dbReference type="ARBA" id="ARBA00022692"/>
    </source>
</evidence>
<dbReference type="Pfam" id="PF00561">
    <property type="entry name" value="Abhydrolase_1"/>
    <property type="match status" value="1"/>
</dbReference>
<evidence type="ECO:0000256" key="11">
    <source>
        <dbReference type="SAM" id="MobiDB-lite"/>
    </source>
</evidence>
<protein>
    <recommendedName>
        <fullName evidence="17">AB hydrolase-1 domain-containing protein</fullName>
    </recommendedName>
</protein>
<feature type="domain" description="Sec20 C-terminal" evidence="14">
    <location>
        <begin position="189"/>
        <end position="278"/>
    </location>
</feature>
<dbReference type="PANTHER" id="PTHR12825">
    <property type="entry name" value="BNIP1-RELATED"/>
    <property type="match status" value="1"/>
</dbReference>
<feature type="coiled-coil region" evidence="10">
    <location>
        <begin position="51"/>
        <end position="78"/>
    </location>
</feature>
<dbReference type="Gene3D" id="3.40.50.1820">
    <property type="entry name" value="alpha/beta hydrolase"/>
    <property type="match status" value="1"/>
</dbReference>
<keyword evidence="8 12" id="KW-0472">Membrane</keyword>
<dbReference type="InterPro" id="IPR056173">
    <property type="entry name" value="Sec20_C"/>
</dbReference>
<organism evidence="15 16">
    <name type="scientific">Zasmidium cellare</name>
    <name type="common">Wine cellar mold</name>
    <name type="synonym">Racodium cellare</name>
    <dbReference type="NCBI Taxonomy" id="395010"/>
    <lineage>
        <taxon>Eukaryota</taxon>
        <taxon>Fungi</taxon>
        <taxon>Dikarya</taxon>
        <taxon>Ascomycota</taxon>
        <taxon>Pezizomycotina</taxon>
        <taxon>Dothideomycetes</taxon>
        <taxon>Dothideomycetidae</taxon>
        <taxon>Mycosphaerellales</taxon>
        <taxon>Mycosphaerellaceae</taxon>
        <taxon>Zasmidium</taxon>
    </lineage>
</organism>
<evidence type="ECO:0000313" key="16">
    <source>
        <dbReference type="Proteomes" id="UP001305779"/>
    </source>
</evidence>
<keyword evidence="2" id="KW-0813">Transport</keyword>
<dbReference type="InterPro" id="IPR000073">
    <property type="entry name" value="AB_hydrolase_1"/>
</dbReference>
<keyword evidence="7 10" id="KW-0175">Coiled coil</keyword>
<evidence type="ECO:0000256" key="9">
    <source>
        <dbReference type="ARBA" id="ARBA00037934"/>
    </source>
</evidence>
<evidence type="ECO:0000256" key="10">
    <source>
        <dbReference type="SAM" id="Coils"/>
    </source>
</evidence>
<dbReference type="EMBL" id="JAXOVC010000007">
    <property type="protein sequence ID" value="KAK4499276.1"/>
    <property type="molecule type" value="Genomic_DNA"/>
</dbReference>
<keyword evidence="6 12" id="KW-1133">Transmembrane helix</keyword>
<evidence type="ECO:0000256" key="5">
    <source>
        <dbReference type="ARBA" id="ARBA00022892"/>
    </source>
</evidence>
<evidence type="ECO:0000256" key="12">
    <source>
        <dbReference type="SAM" id="Phobius"/>
    </source>
</evidence>
<comment type="caution">
    <text evidence="15">The sequence shown here is derived from an EMBL/GenBank/DDBJ whole genome shotgun (WGS) entry which is preliminary data.</text>
</comment>
<feature type="compositionally biased region" description="Basic and acidic residues" evidence="11">
    <location>
        <begin position="449"/>
        <end position="475"/>
    </location>
</feature>
<evidence type="ECO:0000256" key="1">
    <source>
        <dbReference type="ARBA" id="ARBA00004163"/>
    </source>
</evidence>
<dbReference type="InterPro" id="IPR005606">
    <property type="entry name" value="Sec20"/>
</dbReference>
<feature type="compositionally biased region" description="Basic and acidic residues" evidence="11">
    <location>
        <begin position="410"/>
        <end position="440"/>
    </location>
</feature>
<keyword evidence="3 12" id="KW-0812">Transmembrane</keyword>
<evidence type="ECO:0000259" key="14">
    <source>
        <dbReference type="Pfam" id="PF03908"/>
    </source>
</evidence>
<evidence type="ECO:0000259" key="13">
    <source>
        <dbReference type="Pfam" id="PF00561"/>
    </source>
</evidence>
<feature type="transmembrane region" description="Helical" evidence="12">
    <location>
        <begin position="257"/>
        <end position="275"/>
    </location>
</feature>
<comment type="subcellular location">
    <subcellularLocation>
        <location evidence="1">Endoplasmic reticulum membrane</location>
        <topology evidence="1">Single-pass type IV membrane protein</topology>
    </subcellularLocation>
</comment>
<feature type="domain" description="AB hydrolase-1" evidence="13">
    <location>
        <begin position="494"/>
        <end position="630"/>
    </location>
</feature>
<dbReference type="SUPFAM" id="SSF53474">
    <property type="entry name" value="alpha/beta-Hydrolases"/>
    <property type="match status" value="1"/>
</dbReference>
<sequence>MGSTAELSKQLTDLSDSLRTTNTLINRLAKLQFQPGSEPLEGDSGVRVELAQDIHDSLKQLEEELEFLRQEAEEYKSEGQRRRNSTRDGEEVRLSAKVARLGEELVHSRQQFRNAQITAKVASDEAKRKEREAVLEGYRKEAEQIAIASETTNGSGANDRELLFSQRGGGRKQQQQKQLTKDGVLANASSDVTAALRRTHDLLSTELSRSRFAQETFDESTQALASLGEEYDKLDSVLTKAGNLVSTLLRSQKSDTWYLETTLYIVIAVFVWLVFRRILYGPFIKLPLWLSRWIWTLLYWTIWQPVLFIFSAVGLINSGPASTSIAPSASISSSRTPLIVQPSAKGRGQPRPSDAPKGGFPVGAGGAGAKLGKDPALQGHMSEQIGKMAEQSAQQDRQPTVRGDGTVLQERGEEAPNPKKKNFEADVEDAKHGQVHRRGDGTILEDREDVPKNPKKKNFEADVEDAKQEQGQRRKRDELHGVHLYYEVHGSGRPLILTHGFSATSQMWHAQIPTLSRQFKLIIWDMRGHGLSDYPSDPEAYSEAHTVEDIGCLLDEVCGTGTMAIVGGLSLGGYMSLAFYRMYPERCTALLIVDTGPGFKRDAAREGWNRNAIGQAEGFERDGLAVLSRESPERSKASHRNAKGLALAARGMLTQRDSRIIDSLAKVQVPSLVVVGANDTPFLAASEYMAKKMPNARKVVVPDAGHAVNIDNPRGFEEAVKPFLEGFGSPKASL</sequence>
<proteinExistence type="inferred from homology"/>
<accession>A0ABR0ECQ1</accession>
<feature type="region of interest" description="Disordered" evidence="11">
    <location>
        <begin position="340"/>
        <end position="475"/>
    </location>
</feature>
<keyword evidence="16" id="KW-1185">Reference proteome</keyword>
<evidence type="ECO:0000313" key="15">
    <source>
        <dbReference type="EMBL" id="KAK4499276.1"/>
    </source>
</evidence>
<name>A0ABR0ECQ1_ZASCE</name>
<evidence type="ECO:0008006" key="17">
    <source>
        <dbReference type="Google" id="ProtNLM"/>
    </source>
</evidence>
<dbReference type="Proteomes" id="UP001305779">
    <property type="component" value="Unassembled WGS sequence"/>
</dbReference>
<evidence type="ECO:0000256" key="8">
    <source>
        <dbReference type="ARBA" id="ARBA00023136"/>
    </source>
</evidence>
<comment type="similarity">
    <text evidence="9">Belongs to the SEC20 family.</text>
</comment>
<evidence type="ECO:0000256" key="4">
    <source>
        <dbReference type="ARBA" id="ARBA00022824"/>
    </source>
</evidence>
<dbReference type="Pfam" id="PF03908">
    <property type="entry name" value="Sec20"/>
    <property type="match status" value="1"/>
</dbReference>
<evidence type="ECO:0000256" key="7">
    <source>
        <dbReference type="ARBA" id="ARBA00023054"/>
    </source>
</evidence>
<feature type="compositionally biased region" description="Gly residues" evidence="11">
    <location>
        <begin position="360"/>
        <end position="369"/>
    </location>
</feature>
<reference evidence="15 16" key="1">
    <citation type="journal article" date="2023" name="G3 (Bethesda)">
        <title>A chromosome-level genome assembly of Zasmidium syzygii isolated from banana leaves.</title>
        <authorList>
            <person name="van Westerhoven A.C."/>
            <person name="Mehrabi R."/>
            <person name="Talebi R."/>
            <person name="Steentjes M.B.F."/>
            <person name="Corcolon B."/>
            <person name="Chong P.A."/>
            <person name="Kema G.H.J."/>
            <person name="Seidl M.F."/>
        </authorList>
    </citation>
    <scope>NUCLEOTIDE SEQUENCE [LARGE SCALE GENOMIC DNA]</scope>
    <source>
        <strain evidence="15 16">P124</strain>
    </source>
</reference>
<dbReference type="InterPro" id="IPR029058">
    <property type="entry name" value="AB_hydrolase_fold"/>
</dbReference>
<dbReference type="PANTHER" id="PTHR12825:SF0">
    <property type="entry name" value="VESICLE TRANSPORT PROTEIN SEC20"/>
    <property type="match status" value="1"/>
</dbReference>
<evidence type="ECO:0000256" key="6">
    <source>
        <dbReference type="ARBA" id="ARBA00022989"/>
    </source>
</evidence>
<feature type="transmembrane region" description="Helical" evidence="12">
    <location>
        <begin position="296"/>
        <end position="316"/>
    </location>
</feature>
<evidence type="ECO:0000256" key="2">
    <source>
        <dbReference type="ARBA" id="ARBA00022448"/>
    </source>
</evidence>